<organism evidence="2 3">
    <name type="scientific">Shigella sonnei</name>
    <dbReference type="NCBI Taxonomy" id="624"/>
    <lineage>
        <taxon>Bacteria</taxon>
        <taxon>Pseudomonadati</taxon>
        <taxon>Pseudomonadota</taxon>
        <taxon>Gammaproteobacteria</taxon>
        <taxon>Enterobacterales</taxon>
        <taxon>Enterobacteriaceae</taxon>
        <taxon>Shigella</taxon>
    </lineage>
</organism>
<dbReference type="AlphaFoldDB" id="A0AAN3SNV2"/>
<evidence type="ECO:0000256" key="1">
    <source>
        <dbReference type="SAM" id="MobiDB-lite"/>
    </source>
</evidence>
<comment type="caution">
    <text evidence="2">The sequence shown here is derived from an EMBL/GenBank/DDBJ whole genome shotgun (WGS) entry which is preliminary data.</text>
</comment>
<accession>A0AAN3SNV2</accession>
<proteinExistence type="predicted"/>
<name>A0AAN3SNV2_SHISO</name>
<reference evidence="2" key="1">
    <citation type="submission" date="2020-02" db="EMBL/GenBank/DDBJ databases">
        <authorList>
            <consortium name="PulseNet: The National Subtyping Network for Foodborne Disease Surveillance"/>
            <person name="Tarr C.L."/>
            <person name="Trees E."/>
            <person name="Katz L.S."/>
            <person name="Carleton-Romer H.A."/>
            <person name="Stroika S."/>
            <person name="Kucerova Z."/>
            <person name="Roache K.F."/>
            <person name="Sabol A.L."/>
            <person name="Besser J."/>
            <person name="Gerner-Smidt P."/>
        </authorList>
    </citation>
    <scope>NUCLEOTIDE SEQUENCE</scope>
    <source>
        <strain evidence="2">PNUSAE030131</strain>
    </source>
</reference>
<protein>
    <submittedName>
        <fullName evidence="2">Uncharacterized protein</fullName>
    </submittedName>
</protein>
<dbReference type="Proteomes" id="UP001193866">
    <property type="component" value="Unassembled WGS sequence"/>
</dbReference>
<evidence type="ECO:0000313" key="3">
    <source>
        <dbReference type="Proteomes" id="UP001193866"/>
    </source>
</evidence>
<dbReference type="EMBL" id="AAUSQI010000051">
    <property type="protein sequence ID" value="EFW2674785.1"/>
    <property type="molecule type" value="Genomic_DNA"/>
</dbReference>
<sequence>MHPFPAACGLFTASGNGSGRPWNTAAVVCLTARLCRESGLKGVHQKRATGWRTLSPTPAGSGKSARPVPARRGTLTTGSVYVAPRQPAQ</sequence>
<gene>
    <name evidence="2" type="ORF">FYL34_004958</name>
</gene>
<feature type="region of interest" description="Disordered" evidence="1">
    <location>
        <begin position="41"/>
        <end position="76"/>
    </location>
</feature>
<evidence type="ECO:0000313" key="2">
    <source>
        <dbReference type="EMBL" id="EFW2674785.1"/>
    </source>
</evidence>